<evidence type="ECO:0000313" key="1">
    <source>
        <dbReference type="EMBL" id="VDP12049.1"/>
    </source>
</evidence>
<dbReference type="AlphaFoldDB" id="A0A183HZ30"/>
<evidence type="ECO:0000313" key="3">
    <source>
        <dbReference type="WBParaSite" id="OFLC_0001274301-mRNA-1"/>
    </source>
</evidence>
<name>A0A183HZ30_9BILA</name>
<dbReference type="WBParaSite" id="OFLC_0001274301-mRNA-1">
    <property type="protein sequence ID" value="OFLC_0001274301-mRNA-1"/>
    <property type="gene ID" value="OFLC_0001274301"/>
</dbReference>
<reference evidence="3" key="1">
    <citation type="submission" date="2016-06" db="UniProtKB">
        <authorList>
            <consortium name="WormBaseParasite"/>
        </authorList>
    </citation>
    <scope>IDENTIFICATION</scope>
</reference>
<gene>
    <name evidence="1" type="ORF">OFLC_LOCUS12742</name>
</gene>
<accession>A0A183HZ30</accession>
<reference evidence="1 2" key="2">
    <citation type="submission" date="2018-11" db="EMBL/GenBank/DDBJ databases">
        <authorList>
            <consortium name="Pathogen Informatics"/>
        </authorList>
    </citation>
    <scope>NUCLEOTIDE SEQUENCE [LARGE SCALE GENOMIC DNA]</scope>
</reference>
<protein>
    <submittedName>
        <fullName evidence="3">DUF5742 domain-containing protein</fullName>
    </submittedName>
</protein>
<evidence type="ECO:0000313" key="2">
    <source>
        <dbReference type="Proteomes" id="UP000267606"/>
    </source>
</evidence>
<proteinExistence type="predicted"/>
<dbReference type="Proteomes" id="UP000267606">
    <property type="component" value="Unassembled WGS sequence"/>
</dbReference>
<sequence length="573" mass="65310">MLEGFKAWEELTTSWIKIAENFCRLKACELFFFFLFFNLCELETIIQDEEIRSEMYLQLAQTILLAPMKVKVEDEFSVKPRSMIRIFEAWENVYDAVIEACSQDSIQCCTFAIKLGNQLSQMIACEKKFCSIRHAMRIFCSFQIDCRLLFIYSQIIRIQIEYFNYDILNDVFVGDFDLSGKGYILGNFCELLIEIRKHSFETLRKHADKQTGIALELMSKSVLNILEAAISLVSLMTKPSCILFVIGALSEFMSSCLALVTEKSCPIFCKCQTKVILLVKTALITLKKHYSGPYDTSLLRQLEPILINGLRLLRLRRYIVNLWQQMFGRASHLNISNELSTALEQAKCVSTNFASEQEAFSVLDSSKASISYDTNLDFAMDESNNIGNKSVNQNFKQSPLKNTQSLVPKCQLPKKDDRNENTEEYVVIDVSHSKKKMQLTDHQKEKLMEKSDSLLCLIEESQSIDLAARIPPGYTDNSSQENSSAMKVSENASLIKKCESEHNCIATSSISVRSKNQNFRTENINENNNHIDDIVDDGNNVDKATMKESVIPNNMQDIQAIKFNELCRNDSSG</sequence>
<dbReference type="EMBL" id="UZAJ01039920">
    <property type="protein sequence ID" value="VDP12049.1"/>
    <property type="molecule type" value="Genomic_DNA"/>
</dbReference>
<organism evidence="3">
    <name type="scientific">Onchocerca flexuosa</name>
    <dbReference type="NCBI Taxonomy" id="387005"/>
    <lineage>
        <taxon>Eukaryota</taxon>
        <taxon>Metazoa</taxon>
        <taxon>Ecdysozoa</taxon>
        <taxon>Nematoda</taxon>
        <taxon>Chromadorea</taxon>
        <taxon>Rhabditida</taxon>
        <taxon>Spirurina</taxon>
        <taxon>Spiruromorpha</taxon>
        <taxon>Filarioidea</taxon>
        <taxon>Onchocercidae</taxon>
        <taxon>Onchocerca</taxon>
    </lineage>
</organism>
<keyword evidence="2" id="KW-1185">Reference proteome</keyword>
<dbReference type="STRING" id="387005.A0A183HZ30"/>